<dbReference type="EMBL" id="JH793732">
    <property type="protein sequence ID" value="ELQ43416.1"/>
    <property type="molecule type" value="Genomic_DNA"/>
</dbReference>
<reference evidence="1" key="1">
    <citation type="journal article" date="2012" name="PLoS Genet.">
        <title>Comparative analysis of the genomes of two field isolates of the rice blast fungus Magnaporthe oryzae.</title>
        <authorList>
            <person name="Xue M."/>
            <person name="Yang J."/>
            <person name="Li Z."/>
            <person name="Hu S."/>
            <person name="Yao N."/>
            <person name="Dean R.A."/>
            <person name="Zhao W."/>
            <person name="Shen M."/>
            <person name="Zhang H."/>
            <person name="Li C."/>
            <person name="Liu L."/>
            <person name="Cao L."/>
            <person name="Xu X."/>
            <person name="Xing Y."/>
            <person name="Hsiang T."/>
            <person name="Zhang Z."/>
            <person name="Xu J.R."/>
            <person name="Peng Y.L."/>
        </authorList>
    </citation>
    <scope>NUCLEOTIDE SEQUENCE</scope>
    <source>
        <strain evidence="1">Y34</strain>
    </source>
</reference>
<gene>
    <name evidence="1" type="ORF">OOU_Y34scaffold00153g10</name>
</gene>
<dbReference type="Proteomes" id="UP000011086">
    <property type="component" value="Unassembled WGS sequence"/>
</dbReference>
<evidence type="ECO:0000313" key="1">
    <source>
        <dbReference type="EMBL" id="ELQ43416.1"/>
    </source>
</evidence>
<protein>
    <submittedName>
        <fullName evidence="1">Uncharacterized protein</fullName>
    </submittedName>
</protein>
<organism evidence="1">
    <name type="scientific">Pyricularia oryzae (strain Y34)</name>
    <name type="common">Rice blast fungus</name>
    <name type="synonym">Magnaporthe oryzae</name>
    <dbReference type="NCBI Taxonomy" id="1143189"/>
    <lineage>
        <taxon>Eukaryota</taxon>
        <taxon>Fungi</taxon>
        <taxon>Dikarya</taxon>
        <taxon>Ascomycota</taxon>
        <taxon>Pezizomycotina</taxon>
        <taxon>Sordariomycetes</taxon>
        <taxon>Sordariomycetidae</taxon>
        <taxon>Magnaporthales</taxon>
        <taxon>Pyriculariaceae</taxon>
        <taxon>Pyricularia</taxon>
    </lineage>
</organism>
<name>A0AA97P7E6_PYRO3</name>
<accession>A0AA97P7E6</accession>
<proteinExistence type="predicted"/>
<dbReference type="AlphaFoldDB" id="A0AA97P7E6"/>
<sequence length="28" mass="2986">MIGLTCMEELNVGDGFNGPLPFARSSVM</sequence>